<dbReference type="OrthoDB" id="3358017at2759"/>
<dbReference type="InterPro" id="IPR007568">
    <property type="entry name" value="RTA1"/>
</dbReference>
<proteinExistence type="predicted"/>
<evidence type="ECO:0000313" key="7">
    <source>
        <dbReference type="Proteomes" id="UP000800036"/>
    </source>
</evidence>
<sequence>MTDSGKPEYQLWHYTPSTAGGAIACIIFFILTALHSWRIVKNRTWFCIPFVIGGLFETIGYGARAVADTDLQNKITYIIQSVLILIAPILFAASIYMILGRLILRTNSASYSVVRANWVTKIFVTGDVLCFFIQSGGAGMLVQANDNAGVKRGENIILGGLVLQILIFAFFVAVAATWRNRLGARPTAKSADLPWGRYIWLLYAASALITIRNFCRVVEYALGRVSLLRESVTVREADERDRMGTLLRMSGRCICTTS</sequence>
<dbReference type="PROSITE" id="PS51257">
    <property type="entry name" value="PROKAR_LIPOPROTEIN"/>
    <property type="match status" value="1"/>
</dbReference>
<evidence type="ECO:0000256" key="1">
    <source>
        <dbReference type="ARBA" id="ARBA00004141"/>
    </source>
</evidence>
<accession>A0A6A5VGH4</accession>
<dbReference type="Pfam" id="PF04479">
    <property type="entry name" value="RTA1"/>
    <property type="match status" value="1"/>
</dbReference>
<comment type="subcellular location">
    <subcellularLocation>
        <location evidence="1">Membrane</location>
        <topology evidence="1">Multi-pass membrane protein</topology>
    </subcellularLocation>
</comment>
<dbReference type="PANTHER" id="PTHR31465:SF35">
    <property type="entry name" value="RTA1 DOMAIN PROTEIN-RELATED"/>
    <property type="match status" value="1"/>
</dbReference>
<dbReference type="Proteomes" id="UP000800036">
    <property type="component" value="Unassembled WGS sequence"/>
</dbReference>
<evidence type="ECO:0000256" key="4">
    <source>
        <dbReference type="ARBA" id="ARBA00023136"/>
    </source>
</evidence>
<keyword evidence="7" id="KW-1185">Reference proteome</keyword>
<dbReference type="AlphaFoldDB" id="A0A6A5VGH4"/>
<evidence type="ECO:0000256" key="2">
    <source>
        <dbReference type="ARBA" id="ARBA00022692"/>
    </source>
</evidence>
<evidence type="ECO:0000256" key="5">
    <source>
        <dbReference type="SAM" id="Phobius"/>
    </source>
</evidence>
<dbReference type="PANTHER" id="PTHR31465">
    <property type="entry name" value="PROTEIN RTA1-RELATED"/>
    <property type="match status" value="1"/>
</dbReference>
<organism evidence="6 7">
    <name type="scientific">Bimuria novae-zelandiae CBS 107.79</name>
    <dbReference type="NCBI Taxonomy" id="1447943"/>
    <lineage>
        <taxon>Eukaryota</taxon>
        <taxon>Fungi</taxon>
        <taxon>Dikarya</taxon>
        <taxon>Ascomycota</taxon>
        <taxon>Pezizomycotina</taxon>
        <taxon>Dothideomycetes</taxon>
        <taxon>Pleosporomycetidae</taxon>
        <taxon>Pleosporales</taxon>
        <taxon>Massarineae</taxon>
        <taxon>Didymosphaeriaceae</taxon>
        <taxon>Bimuria</taxon>
    </lineage>
</organism>
<keyword evidence="2 5" id="KW-0812">Transmembrane</keyword>
<gene>
    <name evidence="6" type="ORF">BU23DRAFT_456382</name>
</gene>
<feature type="transmembrane region" description="Helical" evidence="5">
    <location>
        <begin position="46"/>
        <end position="63"/>
    </location>
</feature>
<reference evidence="6" key="1">
    <citation type="journal article" date="2020" name="Stud. Mycol.">
        <title>101 Dothideomycetes genomes: a test case for predicting lifestyles and emergence of pathogens.</title>
        <authorList>
            <person name="Haridas S."/>
            <person name="Albert R."/>
            <person name="Binder M."/>
            <person name="Bloem J."/>
            <person name="Labutti K."/>
            <person name="Salamov A."/>
            <person name="Andreopoulos B."/>
            <person name="Baker S."/>
            <person name="Barry K."/>
            <person name="Bills G."/>
            <person name="Bluhm B."/>
            <person name="Cannon C."/>
            <person name="Castanera R."/>
            <person name="Culley D."/>
            <person name="Daum C."/>
            <person name="Ezra D."/>
            <person name="Gonzalez J."/>
            <person name="Henrissat B."/>
            <person name="Kuo A."/>
            <person name="Liang C."/>
            <person name="Lipzen A."/>
            <person name="Lutzoni F."/>
            <person name="Magnuson J."/>
            <person name="Mondo S."/>
            <person name="Nolan M."/>
            <person name="Ohm R."/>
            <person name="Pangilinan J."/>
            <person name="Park H.-J."/>
            <person name="Ramirez L."/>
            <person name="Alfaro M."/>
            <person name="Sun H."/>
            <person name="Tritt A."/>
            <person name="Yoshinaga Y."/>
            <person name="Zwiers L.-H."/>
            <person name="Turgeon B."/>
            <person name="Goodwin S."/>
            <person name="Spatafora J."/>
            <person name="Crous P."/>
            <person name="Grigoriev I."/>
        </authorList>
    </citation>
    <scope>NUCLEOTIDE SEQUENCE</scope>
    <source>
        <strain evidence="6">CBS 107.79</strain>
    </source>
</reference>
<keyword evidence="3 5" id="KW-1133">Transmembrane helix</keyword>
<protein>
    <recommendedName>
        <fullName evidence="8">RTA1 like protein</fullName>
    </recommendedName>
</protein>
<keyword evidence="4 5" id="KW-0472">Membrane</keyword>
<name>A0A6A5VGH4_9PLEO</name>
<feature type="transmembrane region" description="Helical" evidence="5">
    <location>
        <begin position="12"/>
        <end position="34"/>
    </location>
</feature>
<dbReference type="EMBL" id="ML976667">
    <property type="protein sequence ID" value="KAF1976284.1"/>
    <property type="molecule type" value="Genomic_DNA"/>
</dbReference>
<feature type="transmembrane region" description="Helical" evidence="5">
    <location>
        <begin position="156"/>
        <end position="178"/>
    </location>
</feature>
<feature type="transmembrane region" description="Helical" evidence="5">
    <location>
        <begin position="75"/>
        <end position="99"/>
    </location>
</feature>
<dbReference type="GO" id="GO:0016020">
    <property type="term" value="C:membrane"/>
    <property type="evidence" value="ECO:0007669"/>
    <property type="project" value="UniProtKB-SubCell"/>
</dbReference>
<feature type="transmembrane region" description="Helical" evidence="5">
    <location>
        <begin position="198"/>
        <end position="215"/>
    </location>
</feature>
<evidence type="ECO:0008006" key="8">
    <source>
        <dbReference type="Google" id="ProtNLM"/>
    </source>
</evidence>
<evidence type="ECO:0000313" key="6">
    <source>
        <dbReference type="EMBL" id="KAF1976284.1"/>
    </source>
</evidence>
<evidence type="ECO:0000256" key="3">
    <source>
        <dbReference type="ARBA" id="ARBA00022989"/>
    </source>
</evidence>